<evidence type="ECO:0000313" key="2">
    <source>
        <dbReference type="Proteomes" id="UP000306223"/>
    </source>
</evidence>
<protein>
    <recommendedName>
        <fullName evidence="3">Glycosyl transferase</fullName>
    </recommendedName>
</protein>
<proteinExistence type="predicted"/>
<dbReference type="RefSeq" id="WP_136858272.1">
    <property type="nucleotide sequence ID" value="NZ_SUNH01000049.1"/>
</dbReference>
<dbReference type="AlphaFoldDB" id="A0A4U0QR53"/>
<dbReference type="SUPFAM" id="SSF53448">
    <property type="entry name" value="Nucleotide-diphospho-sugar transferases"/>
    <property type="match status" value="1"/>
</dbReference>
<dbReference type="EMBL" id="SUNH01000049">
    <property type="protein sequence ID" value="TJZ78694.1"/>
    <property type="molecule type" value="Genomic_DNA"/>
</dbReference>
<organism evidence="1 2">
    <name type="scientific">Paracoccus hibiscisoli</name>
    <dbReference type="NCBI Taxonomy" id="2023261"/>
    <lineage>
        <taxon>Bacteria</taxon>
        <taxon>Pseudomonadati</taxon>
        <taxon>Pseudomonadota</taxon>
        <taxon>Alphaproteobacteria</taxon>
        <taxon>Rhodobacterales</taxon>
        <taxon>Paracoccaceae</taxon>
        <taxon>Paracoccus</taxon>
    </lineage>
</organism>
<accession>A0A4U0QR53</accession>
<dbReference type="OrthoDB" id="9787738at2"/>
<reference evidence="1 2" key="1">
    <citation type="submission" date="2019-04" db="EMBL/GenBank/DDBJ databases">
        <authorList>
            <person name="Li J."/>
        </authorList>
    </citation>
    <scope>NUCLEOTIDE SEQUENCE [LARGE SCALE GENOMIC DNA]</scope>
    <source>
        <strain evidence="1 2">CCTCC AB2016182</strain>
    </source>
</reference>
<name>A0A4U0QR53_9RHOB</name>
<sequence length="338" mass="38797">MNYYPNARLLAASAKAHLGNVKTVLMLADTYPVDFDFGDSHFDEVWSISELEQDLPNHMAWVFGHSVMELSTAIKGFVLKKLLERKDCEAALFFDPDCEIHSDLTVVLDKLHTKDIVLTPHCCLPHTQDDWVKFELNQHRVGAFNLGFLGVRNSAEGKKFADWWWHRLQRHCVIDAKRHLFTDQKWIDLAPSYFDHVGVIRRPTLNLARWNTFQREITRNASGAIFVDGLPLDFVHYSGFMKVGSQNLGMYDVASEPWIKGKDVLDQMSRNYAERLLEYQQKPACQSDWTLGRYRSGQKISDPQRRVYKMTPALSAQFPQPFEGGEAFLAALLARMTG</sequence>
<dbReference type="Proteomes" id="UP000306223">
    <property type="component" value="Unassembled WGS sequence"/>
</dbReference>
<keyword evidence="2" id="KW-1185">Reference proteome</keyword>
<evidence type="ECO:0000313" key="1">
    <source>
        <dbReference type="EMBL" id="TJZ78694.1"/>
    </source>
</evidence>
<dbReference type="InterPro" id="IPR029044">
    <property type="entry name" value="Nucleotide-diphossugar_trans"/>
</dbReference>
<gene>
    <name evidence="1" type="ORF">FA740_18410</name>
</gene>
<comment type="caution">
    <text evidence="1">The sequence shown here is derived from an EMBL/GenBank/DDBJ whole genome shotgun (WGS) entry which is preliminary data.</text>
</comment>
<evidence type="ECO:0008006" key="3">
    <source>
        <dbReference type="Google" id="ProtNLM"/>
    </source>
</evidence>